<dbReference type="Pfam" id="PF04965">
    <property type="entry name" value="GPW_gp25"/>
    <property type="match status" value="1"/>
</dbReference>
<dbReference type="AlphaFoldDB" id="A0A080LV50"/>
<accession>A0A080LV50</accession>
<feature type="domain" description="IraD/Gp25-like" evidence="1">
    <location>
        <begin position="24"/>
        <end position="110"/>
    </location>
</feature>
<gene>
    <name evidence="2" type="ORF">AW09_002294</name>
</gene>
<proteinExistence type="predicted"/>
<dbReference type="Proteomes" id="UP000020077">
    <property type="component" value="Unassembled WGS sequence"/>
</dbReference>
<dbReference type="EMBL" id="JDVG02000378">
    <property type="protein sequence ID" value="KFB72512.1"/>
    <property type="molecule type" value="Genomic_DNA"/>
</dbReference>
<sequence length="124" mass="13596">MNGRHLAFPFHVGTDGRTATPSGLAEHIRGEIMQLLLTAQGERPFLPSFGAGLRRLVFQQNDDATAAISKALVSQNLSRWLGHRVTVEALDVSADDATLNVDLRYRVLASGEVRSVRFQRQGAK</sequence>
<comment type="caution">
    <text evidence="2">The sequence shown here is derived from an EMBL/GenBank/DDBJ whole genome shotgun (WGS) entry which is preliminary data.</text>
</comment>
<dbReference type="Gene3D" id="3.10.450.40">
    <property type="match status" value="1"/>
</dbReference>
<protein>
    <submittedName>
        <fullName evidence="2">Baseplate wedge subunit</fullName>
    </submittedName>
</protein>
<evidence type="ECO:0000313" key="3">
    <source>
        <dbReference type="Proteomes" id="UP000020077"/>
    </source>
</evidence>
<name>A0A080LV50_9PROT</name>
<organism evidence="2 3">
    <name type="scientific">Candidatus Accumulibacter phosphatis</name>
    <dbReference type="NCBI Taxonomy" id="327160"/>
    <lineage>
        <taxon>Bacteria</taxon>
        <taxon>Pseudomonadati</taxon>
        <taxon>Pseudomonadota</taxon>
        <taxon>Betaproteobacteria</taxon>
        <taxon>Candidatus Accumulibacter</taxon>
    </lineage>
</organism>
<reference evidence="2 3" key="1">
    <citation type="submission" date="2014-02" db="EMBL/GenBank/DDBJ databases">
        <title>Expanding our view of genomic diversity in Candidatus Accumulibacter clades.</title>
        <authorList>
            <person name="Skennerton C.T."/>
            <person name="Barr J.J."/>
            <person name="Slater F.R."/>
            <person name="Bond P.L."/>
            <person name="Tyson G.W."/>
        </authorList>
    </citation>
    <scope>NUCLEOTIDE SEQUENCE [LARGE SCALE GENOMIC DNA]</scope>
    <source>
        <strain evidence="3">BA-91</strain>
    </source>
</reference>
<evidence type="ECO:0000259" key="1">
    <source>
        <dbReference type="Pfam" id="PF04965"/>
    </source>
</evidence>
<dbReference type="SUPFAM" id="SSF160719">
    <property type="entry name" value="gpW/gp25-like"/>
    <property type="match status" value="1"/>
</dbReference>
<dbReference type="InterPro" id="IPR007048">
    <property type="entry name" value="IraD/Gp25-like"/>
</dbReference>
<evidence type="ECO:0000313" key="2">
    <source>
        <dbReference type="EMBL" id="KFB72512.1"/>
    </source>
</evidence>